<dbReference type="Proteomes" id="UP001605036">
    <property type="component" value="Unassembled WGS sequence"/>
</dbReference>
<organism evidence="1 2">
    <name type="scientific">Riccia fluitans</name>
    <dbReference type="NCBI Taxonomy" id="41844"/>
    <lineage>
        <taxon>Eukaryota</taxon>
        <taxon>Viridiplantae</taxon>
        <taxon>Streptophyta</taxon>
        <taxon>Embryophyta</taxon>
        <taxon>Marchantiophyta</taxon>
        <taxon>Marchantiopsida</taxon>
        <taxon>Marchantiidae</taxon>
        <taxon>Marchantiales</taxon>
        <taxon>Ricciaceae</taxon>
        <taxon>Riccia</taxon>
    </lineage>
</organism>
<dbReference type="EMBL" id="JBHFFA010000007">
    <property type="protein sequence ID" value="KAL2612707.1"/>
    <property type="molecule type" value="Genomic_DNA"/>
</dbReference>
<gene>
    <name evidence="1" type="ORF">R1flu_024399</name>
</gene>
<keyword evidence="2" id="KW-1185">Reference proteome</keyword>
<evidence type="ECO:0000313" key="2">
    <source>
        <dbReference type="Proteomes" id="UP001605036"/>
    </source>
</evidence>
<accession>A0ABD1XUT1</accession>
<evidence type="ECO:0000313" key="1">
    <source>
        <dbReference type="EMBL" id="KAL2612707.1"/>
    </source>
</evidence>
<proteinExistence type="predicted"/>
<protein>
    <submittedName>
        <fullName evidence="1">Uncharacterized protein</fullName>
    </submittedName>
</protein>
<sequence length="100" mass="11154">MAVLCRSEPPRQILGDIEGYVPFEGELDSSGAFVAASLRSSRRCFGSVRKGARNARNRRSFGCGRRYARIRWELPIAENTNGGYYTLSCRFDRPSLSSTA</sequence>
<dbReference type="AlphaFoldDB" id="A0ABD1XUT1"/>
<reference evidence="1 2" key="1">
    <citation type="submission" date="2024-09" db="EMBL/GenBank/DDBJ databases">
        <title>Chromosome-scale assembly of Riccia fluitans.</title>
        <authorList>
            <person name="Paukszto L."/>
            <person name="Sawicki J."/>
            <person name="Karawczyk K."/>
            <person name="Piernik-Szablinska J."/>
            <person name="Szczecinska M."/>
            <person name="Mazdziarz M."/>
        </authorList>
    </citation>
    <scope>NUCLEOTIDE SEQUENCE [LARGE SCALE GENOMIC DNA]</scope>
    <source>
        <strain evidence="1">Rf_01</strain>
        <tissue evidence="1">Aerial parts of the thallus</tissue>
    </source>
</reference>
<name>A0ABD1XUT1_9MARC</name>
<comment type="caution">
    <text evidence="1">The sequence shown here is derived from an EMBL/GenBank/DDBJ whole genome shotgun (WGS) entry which is preliminary data.</text>
</comment>